<dbReference type="HOGENOM" id="CLU_062658_5_2_11"/>
<dbReference type="PANTHER" id="PTHR43046">
    <property type="entry name" value="GDP-MANNOSE MANNOSYL HYDROLASE"/>
    <property type="match status" value="1"/>
</dbReference>
<protein>
    <submittedName>
        <fullName evidence="6">ADP-ribose pyrophosphatase</fullName>
    </submittedName>
</protein>
<dbReference type="EMBL" id="CM001440">
    <property type="protein sequence ID" value="EHR63193.1"/>
    <property type="molecule type" value="Genomic_DNA"/>
</dbReference>
<comment type="cofactor">
    <cofactor evidence="1">
        <name>Mg(2+)</name>
        <dbReference type="ChEBI" id="CHEBI:18420"/>
    </cofactor>
</comment>
<dbReference type="GO" id="GO:0016787">
    <property type="term" value="F:hydrolase activity"/>
    <property type="evidence" value="ECO:0007669"/>
    <property type="project" value="UniProtKB-KW"/>
</dbReference>
<comment type="similarity">
    <text evidence="2 4">Belongs to the Nudix hydrolase family.</text>
</comment>
<dbReference type="SUPFAM" id="SSF55811">
    <property type="entry name" value="Nudix"/>
    <property type="match status" value="1"/>
</dbReference>
<evidence type="ECO:0000256" key="2">
    <source>
        <dbReference type="ARBA" id="ARBA00005582"/>
    </source>
</evidence>
<keyword evidence="3 4" id="KW-0378">Hydrolase</keyword>
<dbReference type="PROSITE" id="PS00893">
    <property type="entry name" value="NUDIX_BOX"/>
    <property type="match status" value="1"/>
</dbReference>
<dbReference type="Gene3D" id="3.90.79.10">
    <property type="entry name" value="Nucleoside Triphosphate Pyrophosphohydrolase"/>
    <property type="match status" value="1"/>
</dbReference>
<keyword evidence="7" id="KW-1185">Reference proteome</keyword>
<dbReference type="CDD" id="cd03424">
    <property type="entry name" value="NUDIX_ADPRase_Nudt5_UGPPase_Nudt14"/>
    <property type="match status" value="1"/>
</dbReference>
<evidence type="ECO:0000256" key="1">
    <source>
        <dbReference type="ARBA" id="ARBA00001946"/>
    </source>
</evidence>
<dbReference type="PROSITE" id="PS51462">
    <property type="entry name" value="NUDIX"/>
    <property type="match status" value="1"/>
</dbReference>
<feature type="domain" description="Nudix hydrolase" evidence="5">
    <location>
        <begin position="45"/>
        <end position="173"/>
    </location>
</feature>
<dbReference type="AlphaFoldDB" id="H5XN26"/>
<dbReference type="InterPro" id="IPR020476">
    <property type="entry name" value="Nudix_hydrolase"/>
</dbReference>
<evidence type="ECO:0000313" key="7">
    <source>
        <dbReference type="Proteomes" id="UP000002791"/>
    </source>
</evidence>
<dbReference type="eggNOG" id="COG0494">
    <property type="taxonomic scope" value="Bacteria"/>
</dbReference>
<dbReference type="STRING" id="882082.SaccyDRAFT_4381"/>
<gene>
    <name evidence="6" type="ORF">SaccyDRAFT_4381</name>
</gene>
<evidence type="ECO:0000256" key="4">
    <source>
        <dbReference type="RuleBase" id="RU003476"/>
    </source>
</evidence>
<dbReference type="InterPro" id="IPR020084">
    <property type="entry name" value="NUDIX_hydrolase_CS"/>
</dbReference>
<dbReference type="InterPro" id="IPR015797">
    <property type="entry name" value="NUDIX_hydrolase-like_dom_sf"/>
</dbReference>
<organism evidence="6 7">
    <name type="scientific">Saccharomonospora cyanea NA-134</name>
    <dbReference type="NCBI Taxonomy" id="882082"/>
    <lineage>
        <taxon>Bacteria</taxon>
        <taxon>Bacillati</taxon>
        <taxon>Actinomycetota</taxon>
        <taxon>Actinomycetes</taxon>
        <taxon>Pseudonocardiales</taxon>
        <taxon>Pseudonocardiaceae</taxon>
        <taxon>Saccharomonospora</taxon>
    </lineage>
</organism>
<dbReference type="PRINTS" id="PR00502">
    <property type="entry name" value="NUDIXFAMILY"/>
</dbReference>
<dbReference type="InterPro" id="IPR000086">
    <property type="entry name" value="NUDIX_hydrolase_dom"/>
</dbReference>
<dbReference type="Pfam" id="PF00293">
    <property type="entry name" value="NUDIX"/>
    <property type="match status" value="1"/>
</dbReference>
<reference evidence="6 7" key="1">
    <citation type="submission" date="2011-11" db="EMBL/GenBank/DDBJ databases">
        <title>The Noncontiguous Finished sequence of Saccharomonospora cyanea NA-134.</title>
        <authorList>
            <consortium name="US DOE Joint Genome Institute"/>
            <person name="Lucas S."/>
            <person name="Han J."/>
            <person name="Lapidus A."/>
            <person name="Cheng J.-F."/>
            <person name="Goodwin L."/>
            <person name="Pitluck S."/>
            <person name="Peters L."/>
            <person name="Ovchinnikova G."/>
            <person name="Lu M."/>
            <person name="Detter J.C."/>
            <person name="Han C."/>
            <person name="Tapia R."/>
            <person name="Land M."/>
            <person name="Hauser L."/>
            <person name="Kyrpides N."/>
            <person name="Ivanova N."/>
            <person name="Pagani I."/>
            <person name="Brambilla E.-M."/>
            <person name="Klenk H.-P."/>
            <person name="Woyke T."/>
        </authorList>
    </citation>
    <scope>NUCLEOTIDE SEQUENCE [LARGE SCALE GENOMIC DNA]</scope>
    <source>
        <strain evidence="6 7">NA-134</strain>
    </source>
</reference>
<evidence type="ECO:0000259" key="5">
    <source>
        <dbReference type="PROSITE" id="PS51462"/>
    </source>
</evidence>
<sequence length="184" mass="20803">MADEDDAERWVVHGERSVYESDWVRVGLADISVPSGSRFEHHTVWFPPAAMAVVFDDAREHVLLSWRHRFAPDVWNWELPGGIVEEGEDPAVTVAREVEEETGFRPRQTRHLVTFEPAVGMLRNPHYVYAVDGVEQVGDPTELDEGRFRWVPYAKVPELIRTGQVLNSGALVALLYVLALDGKS</sequence>
<proteinExistence type="inferred from homology"/>
<dbReference type="PANTHER" id="PTHR43046:SF2">
    <property type="entry name" value="8-OXO-DGTP DIPHOSPHATASE-RELATED"/>
    <property type="match status" value="1"/>
</dbReference>
<evidence type="ECO:0000313" key="6">
    <source>
        <dbReference type="EMBL" id="EHR63193.1"/>
    </source>
</evidence>
<evidence type="ECO:0000256" key="3">
    <source>
        <dbReference type="ARBA" id="ARBA00022801"/>
    </source>
</evidence>
<accession>H5XN26</accession>
<dbReference type="RefSeq" id="WP_005459367.1">
    <property type="nucleotide sequence ID" value="NZ_CM001440.1"/>
</dbReference>
<dbReference type="Proteomes" id="UP000002791">
    <property type="component" value="Chromosome"/>
</dbReference>
<name>H5XN26_9PSEU</name>